<name>A0AC61RJS1_9BACT</name>
<gene>
    <name evidence="1" type="ORF">E5331_03135</name>
</gene>
<evidence type="ECO:0000313" key="1">
    <source>
        <dbReference type="EMBL" id="TGY80246.1"/>
    </source>
</evidence>
<reference evidence="1" key="1">
    <citation type="submission" date="2019-04" db="EMBL/GenBank/DDBJ databases">
        <title>Microbes associate with the intestines of laboratory mice.</title>
        <authorList>
            <person name="Navarre W."/>
            <person name="Wong E."/>
            <person name="Huang K."/>
            <person name="Tropini C."/>
            <person name="Ng K."/>
            <person name="Yu B."/>
        </authorList>
    </citation>
    <scope>NUCLEOTIDE SEQUENCE</scope>
    <source>
        <strain evidence="1">NM04_E33</strain>
    </source>
</reference>
<dbReference type="Proteomes" id="UP000306319">
    <property type="component" value="Unassembled WGS sequence"/>
</dbReference>
<keyword evidence="2" id="KW-1185">Reference proteome</keyword>
<accession>A0AC61RJS1</accession>
<dbReference type="EMBL" id="SRYB01000003">
    <property type="protein sequence ID" value="TGY80246.1"/>
    <property type="molecule type" value="Genomic_DNA"/>
</dbReference>
<comment type="caution">
    <text evidence="1">The sequence shown here is derived from an EMBL/GenBank/DDBJ whole genome shotgun (WGS) entry which is preliminary data.</text>
</comment>
<protein>
    <submittedName>
        <fullName evidence="1">Uncharacterized protein</fullName>
    </submittedName>
</protein>
<organism evidence="1 2">
    <name type="scientific">Lepagella muris</name>
    <dbReference type="NCBI Taxonomy" id="3032870"/>
    <lineage>
        <taxon>Bacteria</taxon>
        <taxon>Pseudomonadati</taxon>
        <taxon>Bacteroidota</taxon>
        <taxon>Bacteroidia</taxon>
        <taxon>Bacteroidales</taxon>
        <taxon>Muribaculaceae</taxon>
        <taxon>Lepagella</taxon>
    </lineage>
</organism>
<sequence>MDSLLKLPEGAAYRESKDRAHVEATHQGGIIYITGTCDSLQRQVEYYEALYHTARDALEQKQDELNRAEEGRRDSSLFDKLYLLATGIAAGASFTTIFRIFKKDQK</sequence>
<evidence type="ECO:0000313" key="2">
    <source>
        <dbReference type="Proteomes" id="UP000306319"/>
    </source>
</evidence>
<proteinExistence type="predicted"/>